<dbReference type="PANTHER" id="PTHR43807:SF20">
    <property type="entry name" value="FI04487P"/>
    <property type="match status" value="1"/>
</dbReference>
<keyword evidence="7" id="KW-1185">Reference proteome</keyword>
<reference evidence="6 7" key="1">
    <citation type="submission" date="2014-10" db="EMBL/GenBank/DDBJ databases">
        <title>Whole genome sequence of Francisella endociliophora strain FSC1006, isolated from a laboratory culture of the marine ciliate Euplotes raikovi.</title>
        <authorList>
            <person name="Granberg M."/>
            <person name="Backman S."/>
            <person name="Lundmark E."/>
            <person name="Nilsson E."/>
            <person name="Karlsson E."/>
            <person name="Thelaus J."/>
            <person name="Ohrman C."/>
            <person name="Larkeryd A."/>
            <person name="Stenberg P."/>
        </authorList>
    </citation>
    <scope>NUCLEOTIDE SEQUENCE [LARGE SCALE GENOMIC DNA]</scope>
    <source>
        <strain evidence="6 7">FSC1006</strain>
    </source>
</reference>
<dbReference type="InterPro" id="IPR015424">
    <property type="entry name" value="PyrdxlP-dep_Trfase"/>
</dbReference>
<dbReference type="InterPro" id="IPR015422">
    <property type="entry name" value="PyrdxlP-dep_Trfase_small"/>
</dbReference>
<gene>
    <name evidence="6" type="ORF">LO80_08715</name>
</gene>
<keyword evidence="4" id="KW-0663">Pyridoxal phosphate</keyword>
<dbReference type="Proteomes" id="UP000029672">
    <property type="component" value="Chromosome"/>
</dbReference>
<dbReference type="KEGG" id="frf:LO80_08715"/>
<dbReference type="InterPro" id="IPR015421">
    <property type="entry name" value="PyrdxlP-dep_Trfase_major"/>
</dbReference>
<protein>
    <submittedName>
        <fullName evidence="6">Aminotransferase</fullName>
    </submittedName>
</protein>
<keyword evidence="2 6" id="KW-0032">Aminotransferase</keyword>
<keyword evidence="3" id="KW-0808">Transferase</keyword>
<dbReference type="InterPro" id="IPR051326">
    <property type="entry name" value="Kynurenine-oxoglutarate_AT"/>
</dbReference>
<proteinExistence type="predicted"/>
<evidence type="ECO:0000256" key="1">
    <source>
        <dbReference type="ARBA" id="ARBA00001933"/>
    </source>
</evidence>
<feature type="domain" description="Aminotransferase class I/classII large" evidence="5">
    <location>
        <begin position="26"/>
        <end position="366"/>
    </location>
</feature>
<dbReference type="RefSeq" id="WP_040010420.1">
    <property type="nucleotide sequence ID" value="NZ_CP009574.1"/>
</dbReference>
<accession>A0A097ER45</accession>
<dbReference type="Pfam" id="PF00155">
    <property type="entry name" value="Aminotran_1_2"/>
    <property type="match status" value="1"/>
</dbReference>
<dbReference type="Gene3D" id="3.90.1150.10">
    <property type="entry name" value="Aspartate Aminotransferase, domain 1"/>
    <property type="match status" value="1"/>
</dbReference>
<dbReference type="PANTHER" id="PTHR43807">
    <property type="entry name" value="FI04487P"/>
    <property type="match status" value="1"/>
</dbReference>
<dbReference type="GO" id="GO:0016212">
    <property type="term" value="F:kynurenine-oxoglutarate transaminase activity"/>
    <property type="evidence" value="ECO:0007669"/>
    <property type="project" value="TreeGrafter"/>
</dbReference>
<comment type="cofactor">
    <cofactor evidence="1">
        <name>pyridoxal 5'-phosphate</name>
        <dbReference type="ChEBI" id="CHEBI:597326"/>
    </cofactor>
</comment>
<dbReference type="Gene3D" id="3.40.640.10">
    <property type="entry name" value="Type I PLP-dependent aspartate aminotransferase-like (Major domain)"/>
    <property type="match status" value="1"/>
</dbReference>
<evidence type="ECO:0000256" key="4">
    <source>
        <dbReference type="ARBA" id="ARBA00022898"/>
    </source>
</evidence>
<dbReference type="InterPro" id="IPR004839">
    <property type="entry name" value="Aminotransferase_I/II_large"/>
</dbReference>
<dbReference type="GO" id="GO:0030170">
    <property type="term" value="F:pyridoxal phosphate binding"/>
    <property type="evidence" value="ECO:0007669"/>
    <property type="project" value="InterPro"/>
</dbReference>
<sequence>MIQPKPYISTAPSVYGKFAMMAAEEKAVNFTQGAPDFDTPEWLIDRTNFYMHHGKNQYAPIPGAPALRKAIVTKTKCCYDVDIDFENVAITAGAQEGLFSAISTYVGKDDEVIMFDPIFDTYAGVTNFNQGKCVRLKLLSNGNIDIQAIANAITDRTKIIILNSPHNPMGTVISKVEYQEIAKIIKDRDILVISDEVYEHIYAGDKYVSAIQIPQLWDKLIVLQSLGKTYNLTGWRQGVAIAPAEIIKNILAIKQFATFSAAHPMQLALAEGILEYPEYYENLHKLYKKQNSLLRENLKGSRFKILDWQGSPFQVLDYSEISDLDDDTFATKLIKDYGVGLVPISSLFEKPQNGLLRLCFAKKDQDIIKGAKILAGI</sequence>
<evidence type="ECO:0000256" key="2">
    <source>
        <dbReference type="ARBA" id="ARBA00022576"/>
    </source>
</evidence>
<dbReference type="STRING" id="1547445.LO80_08715"/>
<dbReference type="eggNOG" id="COG0436">
    <property type="taxonomic scope" value="Bacteria"/>
</dbReference>
<organism evidence="6 7">
    <name type="scientific">Candidatus Francisella endociliophora</name>
    <dbReference type="NCBI Taxonomy" id="653937"/>
    <lineage>
        <taxon>Bacteria</taxon>
        <taxon>Pseudomonadati</taxon>
        <taxon>Pseudomonadota</taxon>
        <taxon>Gammaproteobacteria</taxon>
        <taxon>Thiotrichales</taxon>
        <taxon>Francisellaceae</taxon>
        <taxon>Francisella</taxon>
    </lineage>
</organism>
<dbReference type="CDD" id="cd00609">
    <property type="entry name" value="AAT_like"/>
    <property type="match status" value="1"/>
</dbReference>
<dbReference type="AlphaFoldDB" id="A0A097ER45"/>
<evidence type="ECO:0000259" key="5">
    <source>
        <dbReference type="Pfam" id="PF00155"/>
    </source>
</evidence>
<dbReference type="SUPFAM" id="SSF53383">
    <property type="entry name" value="PLP-dependent transferases"/>
    <property type="match status" value="1"/>
</dbReference>
<name>A0A097ER45_9GAMM</name>
<dbReference type="GO" id="GO:0005737">
    <property type="term" value="C:cytoplasm"/>
    <property type="evidence" value="ECO:0007669"/>
    <property type="project" value="TreeGrafter"/>
</dbReference>
<dbReference type="OrthoDB" id="9803354at2"/>
<evidence type="ECO:0000313" key="7">
    <source>
        <dbReference type="Proteomes" id="UP000029672"/>
    </source>
</evidence>
<evidence type="ECO:0000256" key="3">
    <source>
        <dbReference type="ARBA" id="ARBA00022679"/>
    </source>
</evidence>
<dbReference type="EMBL" id="CP009574">
    <property type="protein sequence ID" value="AIT10045.1"/>
    <property type="molecule type" value="Genomic_DNA"/>
</dbReference>
<dbReference type="HOGENOM" id="CLU_017584_4_3_6"/>
<evidence type="ECO:0000313" key="6">
    <source>
        <dbReference type="EMBL" id="AIT10045.1"/>
    </source>
</evidence>